<dbReference type="InterPro" id="IPR036866">
    <property type="entry name" value="RibonucZ/Hydroxyglut_hydro"/>
</dbReference>
<dbReference type="AlphaFoldDB" id="A0A2Z2NZ24"/>
<dbReference type="GO" id="GO:0004416">
    <property type="term" value="F:hydroxyacylglutathione hydrolase activity"/>
    <property type="evidence" value="ECO:0007669"/>
    <property type="project" value="UniProtKB-EC"/>
</dbReference>
<dbReference type="SUPFAM" id="SSF56281">
    <property type="entry name" value="Metallo-hydrolase/oxidoreductase"/>
    <property type="match status" value="1"/>
</dbReference>
<dbReference type="InterPro" id="IPR050662">
    <property type="entry name" value="Sec-metab_biosynth-thioest"/>
</dbReference>
<organism evidence="2 3">
    <name type="scientific">Granulosicoccus antarcticus IMCC3135</name>
    <dbReference type="NCBI Taxonomy" id="1192854"/>
    <lineage>
        <taxon>Bacteria</taxon>
        <taxon>Pseudomonadati</taxon>
        <taxon>Pseudomonadota</taxon>
        <taxon>Gammaproteobacteria</taxon>
        <taxon>Chromatiales</taxon>
        <taxon>Granulosicoccaceae</taxon>
        <taxon>Granulosicoccus</taxon>
    </lineage>
</organism>
<sequence length="358" mass="39536">MSVPDISPTSPDYLFDSVPAPAEIRSVCEGIQWIRLPLPFALDHVNCWLLGEPGEQVLVDTGVATSKSRALWQQHWGAKGADGLASVPEKLLVTHFHPDHAGLAGWFGEAGSQLYGSAVEIALSRSIWSRDDSEYAQEYARWYAENGIPEEAISQVLQKPNSYRLIVSEPPAAELWTCLEAGQVVELGGAQYRVLVGRGHAPDMLMLYRESDHVLIAADQILPRISPNVSVSTVLADQNPLQSFLDTLDELKVLPEDTLVLPSHGIPFRGLHARIGALQAHHEDRLAEVYQACRQPASAYDMFSVLFARKLDAQQMSFALGESLAHLHFLEHQGSLTRQSCDGVDQFVQVEQETKLDK</sequence>
<evidence type="ECO:0000259" key="1">
    <source>
        <dbReference type="SMART" id="SM00849"/>
    </source>
</evidence>
<evidence type="ECO:0000313" key="2">
    <source>
        <dbReference type="EMBL" id="ASJ72384.1"/>
    </source>
</evidence>
<keyword evidence="3" id="KW-1185">Reference proteome</keyword>
<dbReference type="SMART" id="SM00849">
    <property type="entry name" value="Lactamase_B"/>
    <property type="match status" value="1"/>
</dbReference>
<gene>
    <name evidence="2" type="primary">gloB_2</name>
    <name evidence="2" type="ORF">IMCC3135_11470</name>
</gene>
<dbReference type="Gene3D" id="1.10.10.10">
    <property type="entry name" value="Winged helix-like DNA-binding domain superfamily/Winged helix DNA-binding domain"/>
    <property type="match status" value="1"/>
</dbReference>
<dbReference type="Gene3D" id="3.60.15.10">
    <property type="entry name" value="Ribonuclease Z/Hydroxyacylglutathione hydrolase-like"/>
    <property type="match status" value="1"/>
</dbReference>
<dbReference type="InterPro" id="IPR036388">
    <property type="entry name" value="WH-like_DNA-bd_sf"/>
</dbReference>
<dbReference type="OrthoDB" id="9815874at2"/>
<dbReference type="EMBL" id="CP018632">
    <property type="protein sequence ID" value="ASJ72384.1"/>
    <property type="molecule type" value="Genomic_DNA"/>
</dbReference>
<dbReference type="RefSeq" id="WP_088917696.1">
    <property type="nucleotide sequence ID" value="NZ_CP018632.1"/>
</dbReference>
<dbReference type="PANTHER" id="PTHR23131">
    <property type="entry name" value="ENDORIBONUCLEASE LACTB2"/>
    <property type="match status" value="1"/>
</dbReference>
<proteinExistence type="predicted"/>
<accession>A0A2Z2NZ24</accession>
<keyword evidence="2" id="KW-0378">Hydrolase</keyword>
<reference evidence="2 3" key="1">
    <citation type="submission" date="2016-12" db="EMBL/GenBank/DDBJ databases">
        <authorList>
            <person name="Song W.-J."/>
            <person name="Kurnit D.M."/>
        </authorList>
    </citation>
    <scope>NUCLEOTIDE SEQUENCE [LARGE SCALE GENOMIC DNA]</scope>
    <source>
        <strain evidence="2 3">IMCC3135</strain>
    </source>
</reference>
<dbReference type="InterPro" id="IPR048933">
    <property type="entry name" value="B_lactamase-like_C"/>
</dbReference>
<feature type="domain" description="Metallo-beta-lactamase" evidence="1">
    <location>
        <begin position="44"/>
        <end position="264"/>
    </location>
</feature>
<dbReference type="PANTHER" id="PTHR23131:SF4">
    <property type="entry name" value="METALLO-BETA-LACTAMASE SUPERFAMILY POTEIN"/>
    <property type="match status" value="1"/>
</dbReference>
<dbReference type="Pfam" id="PF21221">
    <property type="entry name" value="B_lactamase-like_C"/>
    <property type="match status" value="1"/>
</dbReference>
<dbReference type="KEGG" id="gai:IMCC3135_11470"/>
<protein>
    <submittedName>
        <fullName evidence="2">Hydroxyacylglutathione hydrolase</fullName>
        <ecNumber evidence="2">3.1.2.6</ecNumber>
    </submittedName>
</protein>
<evidence type="ECO:0000313" key="3">
    <source>
        <dbReference type="Proteomes" id="UP000250079"/>
    </source>
</evidence>
<dbReference type="Pfam" id="PF00753">
    <property type="entry name" value="Lactamase_B"/>
    <property type="match status" value="1"/>
</dbReference>
<dbReference type="EC" id="3.1.2.6" evidence="2"/>
<dbReference type="Proteomes" id="UP000250079">
    <property type="component" value="Chromosome"/>
</dbReference>
<dbReference type="InterPro" id="IPR001279">
    <property type="entry name" value="Metallo-B-lactamas"/>
</dbReference>
<name>A0A2Z2NZ24_9GAMM</name>